<keyword evidence="1" id="KW-0812">Transmembrane</keyword>
<dbReference type="Pfam" id="PF14329">
    <property type="entry name" value="DUF4386"/>
    <property type="match status" value="1"/>
</dbReference>
<organism evidence="2 3">
    <name type="scientific">Sphingobium yanoikuyae</name>
    <name type="common">Sphingomonas yanoikuyae</name>
    <dbReference type="NCBI Taxonomy" id="13690"/>
    <lineage>
        <taxon>Bacteria</taxon>
        <taxon>Pseudomonadati</taxon>
        <taxon>Pseudomonadota</taxon>
        <taxon>Alphaproteobacteria</taxon>
        <taxon>Sphingomonadales</taxon>
        <taxon>Sphingomonadaceae</taxon>
        <taxon>Sphingobium</taxon>
    </lineage>
</organism>
<feature type="transmembrane region" description="Helical" evidence="1">
    <location>
        <begin position="57"/>
        <end position="80"/>
    </location>
</feature>
<protein>
    <recommendedName>
        <fullName evidence="4">DUF4386 domain-containing protein</fullName>
    </recommendedName>
</protein>
<keyword evidence="1" id="KW-0472">Membrane</keyword>
<dbReference type="Proteomes" id="UP000028534">
    <property type="component" value="Unassembled WGS sequence"/>
</dbReference>
<dbReference type="EMBL" id="JGVR01000038">
    <property type="protein sequence ID" value="KEZ15657.1"/>
    <property type="molecule type" value="Genomic_DNA"/>
</dbReference>
<proteinExistence type="predicted"/>
<reference evidence="2 3" key="1">
    <citation type="submission" date="2014-03" db="EMBL/GenBank/DDBJ databases">
        <title>Genome sequence of Sphingobium yanoikuyae B1.</title>
        <authorList>
            <person name="Gan H.M."/>
            <person name="Gan H.Y."/>
            <person name="Savka M.A."/>
        </authorList>
    </citation>
    <scope>NUCLEOTIDE SEQUENCE [LARGE SCALE GENOMIC DNA]</scope>
    <source>
        <strain evidence="2 3">B1</strain>
    </source>
</reference>
<sequence length="234" mass="24542">MDGKAERLQARLAGLFYIGTIGCGMFAEAVVRAALIVPGNGRETMRNIADYPWLYRAGGASDVAMLCCYLAVTALLYGLFAPSGRVLARIAALFSLTGIAVLAGNSLLHLLPLALIDGAPHPGIPMAEVQSLVRISLSLHNDLYGISLIFFGIYCLLTGWLAIRSRRLPVAVGALLMAGGAVHLVARSLALLSPAIGEAIPGQLDFVPLLGEGAFAIWLLLFGAPRPAAPEISP</sequence>
<dbReference type="STRING" id="13690.AX777_15800"/>
<evidence type="ECO:0008006" key="4">
    <source>
        <dbReference type="Google" id="ProtNLM"/>
    </source>
</evidence>
<keyword evidence="1" id="KW-1133">Transmembrane helix</keyword>
<gene>
    <name evidence="2" type="ORF">CP98_04367</name>
</gene>
<name>A0A084ECG5_SPHYA</name>
<dbReference type="RefSeq" id="WP_037522074.1">
    <property type="nucleotide sequence ID" value="NZ_JGVR01000038.1"/>
</dbReference>
<accession>A0A084ECG5</accession>
<feature type="transmembrane region" description="Helical" evidence="1">
    <location>
        <begin position="206"/>
        <end position="224"/>
    </location>
</feature>
<evidence type="ECO:0000313" key="2">
    <source>
        <dbReference type="EMBL" id="KEZ15657.1"/>
    </source>
</evidence>
<feature type="transmembrane region" description="Helical" evidence="1">
    <location>
        <begin position="143"/>
        <end position="163"/>
    </location>
</feature>
<dbReference type="PROSITE" id="PS51257">
    <property type="entry name" value="PROKAR_LIPOPROTEIN"/>
    <property type="match status" value="1"/>
</dbReference>
<evidence type="ECO:0000313" key="3">
    <source>
        <dbReference type="Proteomes" id="UP000028534"/>
    </source>
</evidence>
<dbReference type="PATRIC" id="fig|13690.10.peg.4494"/>
<evidence type="ECO:0000256" key="1">
    <source>
        <dbReference type="SAM" id="Phobius"/>
    </source>
</evidence>
<dbReference type="eggNOG" id="ENOG502ZF5I">
    <property type="taxonomic scope" value="Bacteria"/>
</dbReference>
<feature type="transmembrane region" description="Helical" evidence="1">
    <location>
        <begin position="168"/>
        <end position="186"/>
    </location>
</feature>
<dbReference type="InterPro" id="IPR025495">
    <property type="entry name" value="DUF4386"/>
</dbReference>
<feature type="transmembrane region" description="Helical" evidence="1">
    <location>
        <begin position="12"/>
        <end position="37"/>
    </location>
</feature>
<comment type="caution">
    <text evidence="2">The sequence shown here is derived from an EMBL/GenBank/DDBJ whole genome shotgun (WGS) entry which is preliminary data.</text>
</comment>
<feature type="transmembrane region" description="Helical" evidence="1">
    <location>
        <begin position="92"/>
        <end position="116"/>
    </location>
</feature>
<dbReference type="AlphaFoldDB" id="A0A084ECG5"/>